<proteinExistence type="predicted"/>
<evidence type="ECO:0000313" key="2">
    <source>
        <dbReference type="EMBL" id="MDX8151776.1"/>
    </source>
</evidence>
<feature type="region of interest" description="Disordered" evidence="1">
    <location>
        <begin position="1"/>
        <end position="38"/>
    </location>
</feature>
<feature type="compositionally biased region" description="Pro residues" evidence="1">
    <location>
        <begin position="1"/>
        <end position="10"/>
    </location>
</feature>
<gene>
    <name evidence="2" type="ORF">SK069_09240</name>
</gene>
<keyword evidence="3" id="KW-1185">Reference proteome</keyword>
<sequence>MFPPHTPAPVPVRAGHRPRHRATSRHCGPRTPAPDLPLAATVDADAPSAVEWLPRPRPDRAL</sequence>
<protein>
    <submittedName>
        <fullName evidence="2">Uncharacterized protein</fullName>
    </submittedName>
</protein>
<dbReference type="RefSeq" id="WP_319953928.1">
    <property type="nucleotide sequence ID" value="NZ_JAXAVX010000003.1"/>
</dbReference>
<comment type="caution">
    <text evidence="2">The sequence shown here is derived from an EMBL/GenBank/DDBJ whole genome shotgun (WGS) entry which is preliminary data.</text>
</comment>
<evidence type="ECO:0000256" key="1">
    <source>
        <dbReference type="SAM" id="MobiDB-lite"/>
    </source>
</evidence>
<name>A0ABU4VIW7_9ACTN</name>
<accession>A0ABU4VIW7</accession>
<evidence type="ECO:0000313" key="3">
    <source>
        <dbReference type="Proteomes" id="UP001277761"/>
    </source>
</evidence>
<feature type="compositionally biased region" description="Basic residues" evidence="1">
    <location>
        <begin position="14"/>
        <end position="28"/>
    </location>
</feature>
<dbReference type="Proteomes" id="UP001277761">
    <property type="component" value="Unassembled WGS sequence"/>
</dbReference>
<organism evidence="2 3">
    <name type="scientific">Patulibacter brassicae</name>
    <dbReference type="NCBI Taxonomy" id="1705717"/>
    <lineage>
        <taxon>Bacteria</taxon>
        <taxon>Bacillati</taxon>
        <taxon>Actinomycetota</taxon>
        <taxon>Thermoleophilia</taxon>
        <taxon>Solirubrobacterales</taxon>
        <taxon>Patulibacteraceae</taxon>
        <taxon>Patulibacter</taxon>
    </lineage>
</organism>
<reference evidence="2 3" key="1">
    <citation type="submission" date="2023-11" db="EMBL/GenBank/DDBJ databases">
        <authorList>
            <person name="Xu M."/>
            <person name="Jiang T."/>
        </authorList>
    </citation>
    <scope>NUCLEOTIDE SEQUENCE [LARGE SCALE GENOMIC DNA]</scope>
    <source>
        <strain evidence="2 3">SD</strain>
    </source>
</reference>
<dbReference type="EMBL" id="JAXAVX010000003">
    <property type="protein sequence ID" value="MDX8151776.1"/>
    <property type="molecule type" value="Genomic_DNA"/>
</dbReference>